<keyword evidence="1" id="KW-0732">Signal</keyword>
<accession>A0ABT9EXY4</accession>
<dbReference type="Proteomes" id="UP001177341">
    <property type="component" value="Unassembled WGS sequence"/>
</dbReference>
<proteinExistence type="predicted"/>
<reference evidence="2" key="1">
    <citation type="submission" date="2023-07" db="EMBL/GenBank/DDBJ databases">
        <title>Genome content predicts the carbon catabolic preferences of heterotrophic bacteria.</title>
        <authorList>
            <person name="Gralka M."/>
        </authorList>
    </citation>
    <scope>NUCLEOTIDE SEQUENCE</scope>
    <source>
        <strain evidence="2">5G01</strain>
    </source>
</reference>
<protein>
    <recommendedName>
        <fullName evidence="4">Lipoprotein</fullName>
    </recommendedName>
</protein>
<dbReference type="PROSITE" id="PS51257">
    <property type="entry name" value="PROKAR_LIPOPROTEIN"/>
    <property type="match status" value="1"/>
</dbReference>
<comment type="caution">
    <text evidence="2">The sequence shown here is derived from an EMBL/GenBank/DDBJ whole genome shotgun (WGS) entry which is preliminary data.</text>
</comment>
<name>A0ABT9EXY4_9GAMM</name>
<keyword evidence="3" id="KW-1185">Reference proteome</keyword>
<dbReference type="RefSeq" id="WP_305451044.1">
    <property type="nucleotide sequence ID" value="NZ_JAUYVO010000010.1"/>
</dbReference>
<evidence type="ECO:0000256" key="1">
    <source>
        <dbReference type="SAM" id="SignalP"/>
    </source>
</evidence>
<evidence type="ECO:0000313" key="3">
    <source>
        <dbReference type="Proteomes" id="UP001177341"/>
    </source>
</evidence>
<dbReference type="EMBL" id="JAUYVO010000010">
    <property type="protein sequence ID" value="MDP2523829.1"/>
    <property type="molecule type" value="Genomic_DNA"/>
</dbReference>
<organism evidence="2 3">
    <name type="scientific">Neptunomonas phycophila</name>
    <dbReference type="NCBI Taxonomy" id="1572645"/>
    <lineage>
        <taxon>Bacteria</taxon>
        <taxon>Pseudomonadati</taxon>
        <taxon>Pseudomonadota</taxon>
        <taxon>Gammaproteobacteria</taxon>
        <taxon>Oceanospirillales</taxon>
        <taxon>Oceanospirillaceae</taxon>
        <taxon>Neptunomonas</taxon>
    </lineage>
</organism>
<gene>
    <name evidence="2" type="ORF">Q8W30_14735</name>
</gene>
<evidence type="ECO:0008006" key="4">
    <source>
        <dbReference type="Google" id="ProtNLM"/>
    </source>
</evidence>
<feature type="chain" id="PRO_5047099770" description="Lipoprotein" evidence="1">
    <location>
        <begin position="25"/>
        <end position="167"/>
    </location>
</feature>
<sequence>MKRVFTSFFLVIFLAGCIPPSAMLKSQNIQSVEAGFVADSETGRLLASNEAVDLFAIKIQEVLEEHGFSLSNKSTSFGLLPATGHTQNMDLSLAGNVYTSAHAEISKSKIRVVFREMEREHGSNVFVTTAEEINSIKAASEAVDKYIKTKIGQRSVRVTFYDNPEKP</sequence>
<feature type="signal peptide" evidence="1">
    <location>
        <begin position="1"/>
        <end position="24"/>
    </location>
</feature>
<evidence type="ECO:0000313" key="2">
    <source>
        <dbReference type="EMBL" id="MDP2523829.1"/>
    </source>
</evidence>